<comment type="caution">
    <text evidence="7">The sequence shown here is derived from an EMBL/GenBank/DDBJ whole genome shotgun (WGS) entry which is preliminary data.</text>
</comment>
<dbReference type="Gene3D" id="1.10.10.10">
    <property type="entry name" value="Winged helix-like DNA-binding domain superfamily/Winged helix DNA-binding domain"/>
    <property type="match status" value="1"/>
</dbReference>
<name>A0A2W5QGX8_RHOSU</name>
<keyword evidence="3 7" id="KW-0238">DNA-binding</keyword>
<dbReference type="Pfam" id="PF03466">
    <property type="entry name" value="LysR_substrate"/>
    <property type="match status" value="1"/>
</dbReference>
<gene>
    <name evidence="7" type="ORF">DI556_06380</name>
</gene>
<dbReference type="AlphaFoldDB" id="A0A2W5QGX8"/>
<evidence type="ECO:0000313" key="8">
    <source>
        <dbReference type="Proteomes" id="UP000249185"/>
    </source>
</evidence>
<accession>A0A2W5QGX8</accession>
<organism evidence="7 8">
    <name type="scientific">Rhodovulum sulfidophilum</name>
    <name type="common">Rhodobacter sulfidophilus</name>
    <dbReference type="NCBI Taxonomy" id="35806"/>
    <lineage>
        <taxon>Bacteria</taxon>
        <taxon>Pseudomonadati</taxon>
        <taxon>Pseudomonadota</taxon>
        <taxon>Alphaproteobacteria</taxon>
        <taxon>Rhodobacterales</taxon>
        <taxon>Paracoccaceae</taxon>
        <taxon>Rhodovulum</taxon>
    </lineage>
</organism>
<dbReference type="SUPFAM" id="SSF46785">
    <property type="entry name" value="Winged helix' DNA-binding domain"/>
    <property type="match status" value="1"/>
</dbReference>
<keyword evidence="4" id="KW-0010">Activator</keyword>
<reference evidence="7 8" key="1">
    <citation type="submission" date="2017-08" db="EMBL/GenBank/DDBJ databases">
        <title>Infants hospitalized years apart are colonized by the same room-sourced microbial strains.</title>
        <authorList>
            <person name="Brooks B."/>
            <person name="Olm M.R."/>
            <person name="Firek B.A."/>
            <person name="Baker R."/>
            <person name="Thomas B.C."/>
            <person name="Morowitz M.J."/>
            <person name="Banfield J.F."/>
        </authorList>
    </citation>
    <scope>NUCLEOTIDE SEQUENCE [LARGE SCALE GENOMIC DNA]</scope>
    <source>
        <strain evidence="7">S2_005_002_R2_34</strain>
    </source>
</reference>
<dbReference type="InterPro" id="IPR000847">
    <property type="entry name" value="LysR_HTH_N"/>
</dbReference>
<evidence type="ECO:0000256" key="1">
    <source>
        <dbReference type="ARBA" id="ARBA00009437"/>
    </source>
</evidence>
<dbReference type="PROSITE" id="PS50931">
    <property type="entry name" value="HTH_LYSR"/>
    <property type="match status" value="1"/>
</dbReference>
<dbReference type="PRINTS" id="PR00039">
    <property type="entry name" value="HTHLYSR"/>
</dbReference>
<evidence type="ECO:0000256" key="4">
    <source>
        <dbReference type="ARBA" id="ARBA00023159"/>
    </source>
</evidence>
<dbReference type="FunFam" id="1.10.10.10:FF:000001">
    <property type="entry name" value="LysR family transcriptional regulator"/>
    <property type="match status" value="1"/>
</dbReference>
<dbReference type="GO" id="GO:0003677">
    <property type="term" value="F:DNA binding"/>
    <property type="evidence" value="ECO:0007669"/>
    <property type="project" value="UniProtKB-KW"/>
</dbReference>
<dbReference type="InterPro" id="IPR036390">
    <property type="entry name" value="WH_DNA-bd_sf"/>
</dbReference>
<evidence type="ECO:0000256" key="5">
    <source>
        <dbReference type="ARBA" id="ARBA00023163"/>
    </source>
</evidence>
<dbReference type="Gene3D" id="3.40.190.10">
    <property type="entry name" value="Periplasmic binding protein-like II"/>
    <property type="match status" value="2"/>
</dbReference>
<keyword evidence="2" id="KW-0805">Transcription regulation</keyword>
<dbReference type="InterPro" id="IPR005119">
    <property type="entry name" value="LysR_subst-bd"/>
</dbReference>
<dbReference type="SUPFAM" id="SSF53850">
    <property type="entry name" value="Periplasmic binding protein-like II"/>
    <property type="match status" value="1"/>
</dbReference>
<keyword evidence="5" id="KW-0804">Transcription</keyword>
<dbReference type="PANTHER" id="PTHR30346">
    <property type="entry name" value="TRANSCRIPTIONAL DUAL REGULATOR HCAR-RELATED"/>
    <property type="match status" value="1"/>
</dbReference>
<dbReference type="GO" id="GO:0003700">
    <property type="term" value="F:DNA-binding transcription factor activity"/>
    <property type="evidence" value="ECO:0007669"/>
    <property type="project" value="InterPro"/>
</dbReference>
<evidence type="ECO:0000256" key="3">
    <source>
        <dbReference type="ARBA" id="ARBA00023125"/>
    </source>
</evidence>
<dbReference type="EMBL" id="QFPW01000003">
    <property type="protein sequence ID" value="PZQ50740.1"/>
    <property type="molecule type" value="Genomic_DNA"/>
</dbReference>
<feature type="domain" description="HTH lysR-type" evidence="6">
    <location>
        <begin position="1"/>
        <end position="58"/>
    </location>
</feature>
<dbReference type="CDD" id="cd08411">
    <property type="entry name" value="PBP2_OxyR"/>
    <property type="match status" value="1"/>
</dbReference>
<dbReference type="GO" id="GO:0032993">
    <property type="term" value="C:protein-DNA complex"/>
    <property type="evidence" value="ECO:0007669"/>
    <property type="project" value="TreeGrafter"/>
</dbReference>
<dbReference type="Proteomes" id="UP000249185">
    <property type="component" value="Unassembled WGS sequence"/>
</dbReference>
<evidence type="ECO:0000313" key="7">
    <source>
        <dbReference type="EMBL" id="PZQ50740.1"/>
    </source>
</evidence>
<evidence type="ECO:0000256" key="2">
    <source>
        <dbReference type="ARBA" id="ARBA00023015"/>
    </source>
</evidence>
<evidence type="ECO:0000259" key="6">
    <source>
        <dbReference type="PROSITE" id="PS50931"/>
    </source>
</evidence>
<sequence length="306" mass="33061">MNLRELEYLVALADHRNFRRAAEVCGVSQPTLSTQLRKLEAELGATLVERAPRNVLLTPAGEAAVARARRVLIEIAQLREEAVAGRRGATRLRLGVFPTLGPYLLPSVVPRFVARFPEVELRLTEEKSEALRRKLVKGELDAALLALPVSDAHLTGAVLFDEPFHLAVPRGHPLAARDRVAPDALSNQQLMLLEEGHCLRDQALALCQRAGATEHAGFRGTSLETLRQMVVAGVGMTLLPALACGGAGRSEIEILPFAGAGPSRRIGLFWRRTTATPALMRDLAALLREIAGDLIPPVAEEAEATA</sequence>
<dbReference type="PANTHER" id="PTHR30346:SF26">
    <property type="entry name" value="HYDROGEN PEROXIDE-INDUCIBLE GENES ACTIVATOR"/>
    <property type="match status" value="1"/>
</dbReference>
<dbReference type="Pfam" id="PF00126">
    <property type="entry name" value="HTH_1"/>
    <property type="match status" value="1"/>
</dbReference>
<proteinExistence type="inferred from homology"/>
<comment type="similarity">
    <text evidence="1">Belongs to the LysR transcriptional regulatory family.</text>
</comment>
<protein>
    <submittedName>
        <fullName evidence="7">DNA-binding transcriptional regulator OxyR</fullName>
    </submittedName>
</protein>
<dbReference type="InterPro" id="IPR036388">
    <property type="entry name" value="WH-like_DNA-bd_sf"/>
</dbReference>